<dbReference type="RefSeq" id="WP_062559095.1">
    <property type="nucleotide sequence ID" value="NZ_CP013341.1"/>
</dbReference>
<dbReference type="KEGG" id="nur:ATY38_09530"/>
<protein>
    <submittedName>
        <fullName evidence="2">Hook-length control protein FliK</fullName>
    </submittedName>
</protein>
<dbReference type="InterPro" id="IPR038610">
    <property type="entry name" value="FliK-like_C_sf"/>
</dbReference>
<reference evidence="3" key="1">
    <citation type="submission" date="2016-10" db="EMBL/GenBank/DDBJ databases">
        <authorList>
            <person name="Varghese N."/>
            <person name="Submissions S."/>
        </authorList>
    </citation>
    <scope>NUCLEOTIDE SEQUENCE [LARGE SCALE GENOMIC DNA]</scope>
    <source>
        <strain evidence="3">Nm10</strain>
    </source>
</reference>
<keyword evidence="3" id="KW-1185">Reference proteome</keyword>
<dbReference type="AlphaFoldDB" id="A0A1H2FZU6"/>
<accession>A0A1H2FZU6</accession>
<evidence type="ECO:0000313" key="2">
    <source>
        <dbReference type="EMBL" id="SDU12842.1"/>
    </source>
</evidence>
<dbReference type="Gene3D" id="3.30.750.140">
    <property type="match status" value="1"/>
</dbReference>
<evidence type="ECO:0000259" key="1">
    <source>
        <dbReference type="Pfam" id="PF02120"/>
    </source>
</evidence>
<organism evidence="2 3">
    <name type="scientific">Nitrosomonas ureae</name>
    <dbReference type="NCBI Taxonomy" id="44577"/>
    <lineage>
        <taxon>Bacteria</taxon>
        <taxon>Pseudomonadati</taxon>
        <taxon>Pseudomonadota</taxon>
        <taxon>Betaproteobacteria</taxon>
        <taxon>Nitrosomonadales</taxon>
        <taxon>Nitrosomonadaceae</taxon>
        <taxon>Nitrosomonas</taxon>
    </lineage>
</organism>
<dbReference type="EMBL" id="FNLN01000026">
    <property type="protein sequence ID" value="SDU12842.1"/>
    <property type="molecule type" value="Genomic_DNA"/>
</dbReference>
<gene>
    <name evidence="2" type="ORF">SAMN05216406_12633</name>
</gene>
<evidence type="ECO:0000313" key="3">
    <source>
        <dbReference type="Proteomes" id="UP000182882"/>
    </source>
</evidence>
<name>A0A1H2FZU6_9PROT</name>
<dbReference type="Proteomes" id="UP000182882">
    <property type="component" value="Unassembled WGS sequence"/>
</dbReference>
<dbReference type="InterPro" id="IPR021136">
    <property type="entry name" value="Flagellar_hook_control-like_C"/>
</dbReference>
<sequence>MNPIIIKADLITPLTQIKSVSPVTPVTTFLDSQDSSSKFEQGQKYQAFIEARLPNGNSRVLVNNKLLQIDLPVKFQPGNKIELVFISHQPNLKFLILDEAIIKSKENITSISATGRFIDLLMHHTLKHASTNAIQSLTSSSPILNGAPTNSTELPGLLQKAIIQSGLFYESHQAQWINGENTLENLQQEPQGKLLVAITELSMTKTAISASLNPEIPTHAQTMSLVQQQLNTLETGHLFWQGEVWHGQSMEWEIYEHSKDKSKSSESDHAVQWRTQLHLSLPQLGDITATLLVNAQGINIKIETSQVDATSLLKNNRSLLTTDMQSAGLTIKTVEVQYNDNK</sequence>
<dbReference type="Pfam" id="PF02120">
    <property type="entry name" value="Flg_hook"/>
    <property type="match status" value="1"/>
</dbReference>
<proteinExistence type="predicted"/>
<feature type="domain" description="Flagellar hook-length control protein-like C-terminal" evidence="1">
    <location>
        <begin position="267"/>
        <end position="340"/>
    </location>
</feature>